<feature type="region of interest" description="Disordered" evidence="1">
    <location>
        <begin position="1"/>
        <end position="20"/>
    </location>
</feature>
<dbReference type="PANTHER" id="PTHR47326">
    <property type="entry name" value="TRANSPOSABLE ELEMENT TC3 TRANSPOSASE-LIKE PROTEIN"/>
    <property type="match status" value="1"/>
</dbReference>
<organism evidence="2 3">
    <name type="scientific">Habropoda laboriosa</name>
    <dbReference type="NCBI Taxonomy" id="597456"/>
    <lineage>
        <taxon>Eukaryota</taxon>
        <taxon>Metazoa</taxon>
        <taxon>Ecdysozoa</taxon>
        <taxon>Arthropoda</taxon>
        <taxon>Hexapoda</taxon>
        <taxon>Insecta</taxon>
        <taxon>Pterygota</taxon>
        <taxon>Neoptera</taxon>
        <taxon>Endopterygota</taxon>
        <taxon>Hymenoptera</taxon>
        <taxon>Apocrita</taxon>
        <taxon>Aculeata</taxon>
        <taxon>Apoidea</taxon>
        <taxon>Anthophila</taxon>
        <taxon>Apidae</taxon>
        <taxon>Habropoda</taxon>
    </lineage>
</organism>
<dbReference type="EMBL" id="KQ414986">
    <property type="protein sequence ID" value="KOC58995.1"/>
    <property type="molecule type" value="Genomic_DNA"/>
</dbReference>
<dbReference type="Proteomes" id="UP000053825">
    <property type="component" value="Unassembled WGS sequence"/>
</dbReference>
<evidence type="ECO:0000313" key="3">
    <source>
        <dbReference type="Proteomes" id="UP000053825"/>
    </source>
</evidence>
<gene>
    <name evidence="2" type="ORF">WH47_00821</name>
</gene>
<reference evidence="2 3" key="1">
    <citation type="submission" date="2015-07" db="EMBL/GenBank/DDBJ databases">
        <title>The genome of Habropoda laboriosa.</title>
        <authorList>
            <person name="Pan H."/>
            <person name="Kapheim K."/>
        </authorList>
    </citation>
    <scope>NUCLEOTIDE SEQUENCE [LARGE SCALE GENOMIC DNA]</scope>
    <source>
        <strain evidence="2">0110345459</strain>
    </source>
</reference>
<dbReference type="PANTHER" id="PTHR47326:SF1">
    <property type="entry name" value="HTH PSQ-TYPE DOMAIN-CONTAINING PROTEIN"/>
    <property type="match status" value="1"/>
</dbReference>
<proteinExistence type="predicted"/>
<feature type="compositionally biased region" description="Basic residues" evidence="1">
    <location>
        <begin position="10"/>
        <end position="20"/>
    </location>
</feature>
<evidence type="ECO:0008006" key="4">
    <source>
        <dbReference type="Google" id="ProtNLM"/>
    </source>
</evidence>
<evidence type="ECO:0000313" key="2">
    <source>
        <dbReference type="EMBL" id="KOC58995.1"/>
    </source>
</evidence>
<evidence type="ECO:0000256" key="1">
    <source>
        <dbReference type="SAM" id="MobiDB-lite"/>
    </source>
</evidence>
<accession>A0A0L7QKA2</accession>
<name>A0A0L7QKA2_9HYME</name>
<keyword evidence="3" id="KW-1185">Reference proteome</keyword>
<protein>
    <recommendedName>
        <fullName evidence="4">DUF4817 domain-containing protein</fullName>
    </recommendedName>
</protein>
<sequence length="99" mass="11862">MATNYYKERHPNRRHPDRRTIQRAKRTLAEHESFDPLRRHGGRFRQIKRNVEGQILQSVEELALCSRQLASRHGVCVKTVSRILRENEFHTYHICRVTN</sequence>
<dbReference type="AlphaFoldDB" id="A0A0L7QKA2"/>